<accession>A0A3B6HQE8</accession>
<dbReference type="Gramene" id="TraesCS4A03G0020900.1">
    <property type="protein sequence ID" value="TraesCS4A03G0020900.1.CDS"/>
    <property type="gene ID" value="TraesCS4A03G0020900"/>
</dbReference>
<dbReference type="Proteomes" id="UP000019116">
    <property type="component" value="Chromosome 4A"/>
</dbReference>
<dbReference type="Gramene" id="TraesARI4A03G02043480.1">
    <property type="protein sequence ID" value="TraesARI4A03G02043480.1"/>
    <property type="gene ID" value="TraesARI4A03G02043480"/>
</dbReference>
<dbReference type="Gramene" id="TraesCAD_scaffold_008743_01G000400.1">
    <property type="protein sequence ID" value="TraesCAD_scaffold_008743_01G000400.1"/>
    <property type="gene ID" value="TraesCAD_scaffold_008743_01G000400"/>
</dbReference>
<dbReference type="Gramene" id="TraesWEE_scaffold_026028_01G000400.1">
    <property type="protein sequence ID" value="TraesWEE_scaffold_026028_01G000400.1"/>
    <property type="gene ID" value="TraesWEE_scaffold_026028_01G000400"/>
</dbReference>
<dbReference type="Gramene" id="TraesCLE_scaffold_017788_01G000300.1">
    <property type="protein sequence ID" value="TraesCLE_scaffold_017788_01G000300.1"/>
    <property type="gene ID" value="TraesCLE_scaffold_017788_01G000300"/>
</dbReference>
<dbReference type="AlphaFoldDB" id="A0A3B6HQE8"/>
<dbReference type="Gramene" id="TraesRN4A0100022000.1">
    <property type="protein sequence ID" value="TraesRN4A0100022000.1"/>
    <property type="gene ID" value="TraesRN4A0100022000"/>
</dbReference>
<dbReference type="Gramene" id="TraesMAC4A03G02007490.1">
    <property type="protein sequence ID" value="TraesMAC4A03G02007490.1"/>
    <property type="gene ID" value="TraesMAC4A03G02007490"/>
</dbReference>
<dbReference type="EnsemblPlants" id="TraesCS4A02G012500.1">
    <property type="protein sequence ID" value="TraesCS4A02G012500.1"/>
    <property type="gene ID" value="TraesCS4A02G012500"/>
</dbReference>
<dbReference type="Gramene" id="TraesROB_scaffold_031154_01G000300.1">
    <property type="protein sequence ID" value="TraesROB_scaffold_031154_01G000300.1"/>
    <property type="gene ID" value="TraesROB_scaffold_031154_01G000300"/>
</dbReference>
<keyword evidence="2" id="KW-1185">Reference proteome</keyword>
<dbReference type="Gramene" id="TraesJAG4A03G02015010.1">
    <property type="protein sequence ID" value="TraesJAG4A03G02015010.1"/>
    <property type="gene ID" value="TraesJAG4A03G02015010"/>
</dbReference>
<dbReference type="Gramene" id="TraesPARA_EIv1.0_1303980.1">
    <property type="protein sequence ID" value="TraesPARA_EIv1.0_1303980.1.CDS"/>
    <property type="gene ID" value="TraesPARA_EIv1.0_1303980"/>
</dbReference>
<dbReference type="Gramene" id="TraesLAC4A03G01961540.1">
    <property type="protein sequence ID" value="TraesLAC4A03G01961540.1"/>
    <property type="gene ID" value="TraesLAC4A03G01961540"/>
</dbReference>
<dbReference type="Gramene" id="TraesCS4A02G012500.1">
    <property type="protein sequence ID" value="TraesCS4A02G012500.1"/>
    <property type="gene ID" value="TraesCS4A02G012500"/>
</dbReference>
<sequence>MSARLVILGGGVQLSAYEALEPGVSGDSGGYQVGRWRASGSPLLAGSGGPDWLPRWQNVASLSSWGNVELRSALHDSNREGAVALSGGCLVVRGA</sequence>
<protein>
    <submittedName>
        <fullName evidence="1">Uncharacterized protein</fullName>
    </submittedName>
</protein>
<name>A0A3B6HQE8_WHEAT</name>
<dbReference type="Gramene" id="TraesSYM4A03G02033470.1">
    <property type="protein sequence ID" value="TraesSYM4A03G02033470.1"/>
    <property type="gene ID" value="TraesSYM4A03G02033470"/>
</dbReference>
<proteinExistence type="predicted"/>
<dbReference type="Gramene" id="TraesSTA4A03G02003830.1">
    <property type="protein sequence ID" value="TraesSTA4A03G02003830.1"/>
    <property type="gene ID" value="TraesSTA4A03G02003830"/>
</dbReference>
<evidence type="ECO:0000313" key="1">
    <source>
        <dbReference type="EnsemblPlants" id="TraesCS4A02G012500.1"/>
    </source>
</evidence>
<reference evidence="1" key="2">
    <citation type="submission" date="2018-10" db="UniProtKB">
        <authorList>
            <consortium name="EnsemblPlants"/>
        </authorList>
    </citation>
    <scope>IDENTIFICATION</scope>
</reference>
<dbReference type="Gramene" id="TraesJUL4A03G02026660.1">
    <property type="protein sequence ID" value="TraesJUL4A03G02026660.1"/>
    <property type="gene ID" value="TraesJUL4A03G02026660"/>
</dbReference>
<organism evidence="1">
    <name type="scientific">Triticum aestivum</name>
    <name type="common">Wheat</name>
    <dbReference type="NCBI Taxonomy" id="4565"/>
    <lineage>
        <taxon>Eukaryota</taxon>
        <taxon>Viridiplantae</taxon>
        <taxon>Streptophyta</taxon>
        <taxon>Embryophyta</taxon>
        <taxon>Tracheophyta</taxon>
        <taxon>Spermatophyta</taxon>
        <taxon>Magnoliopsida</taxon>
        <taxon>Liliopsida</taxon>
        <taxon>Poales</taxon>
        <taxon>Poaceae</taxon>
        <taxon>BOP clade</taxon>
        <taxon>Pooideae</taxon>
        <taxon>Triticodae</taxon>
        <taxon>Triticeae</taxon>
        <taxon>Triticinae</taxon>
        <taxon>Triticum</taxon>
    </lineage>
</organism>
<dbReference type="Gramene" id="TraesNOR4A03G02034830.1">
    <property type="protein sequence ID" value="TraesNOR4A03G02034830.1"/>
    <property type="gene ID" value="TraesNOR4A03G02034830"/>
</dbReference>
<reference evidence="1" key="1">
    <citation type="submission" date="2018-08" db="EMBL/GenBank/DDBJ databases">
        <authorList>
            <person name="Rossello M."/>
        </authorList>
    </citation>
    <scope>NUCLEOTIDE SEQUENCE [LARGE SCALE GENOMIC DNA]</scope>
    <source>
        <strain evidence="1">cv. Chinese Spring</strain>
    </source>
</reference>
<dbReference type="Gramene" id="TraesLDM4A03G02006730.1">
    <property type="protein sequence ID" value="TraesLDM4A03G02006730.1"/>
    <property type="gene ID" value="TraesLDM4A03G02006730"/>
</dbReference>
<evidence type="ECO:0000313" key="2">
    <source>
        <dbReference type="Proteomes" id="UP000019116"/>
    </source>
</evidence>